<dbReference type="AlphaFoldDB" id="A0A8J9YEC8"/>
<accession>A0A8J9YEC8</accession>
<sequence>MVTAVENEIEGRGKKKKIALFIYIADLVLKKFFILKLIYAFVFWVVVHKAGYFLTWFVSYLKDYKLKHHEHYDHHEYYVPHQHYEYGPPGPYRKESHGIY</sequence>
<keyword evidence="1" id="KW-1133">Transmembrane helix</keyword>
<evidence type="ECO:0000313" key="3">
    <source>
        <dbReference type="Proteomes" id="UP000838878"/>
    </source>
</evidence>
<feature type="transmembrane region" description="Helical" evidence="1">
    <location>
        <begin position="41"/>
        <end position="61"/>
    </location>
</feature>
<dbReference type="Proteomes" id="UP000838878">
    <property type="component" value="Chromosome 6"/>
</dbReference>
<keyword evidence="1" id="KW-0472">Membrane</keyword>
<keyword evidence="3" id="KW-1185">Reference proteome</keyword>
<evidence type="ECO:0000256" key="1">
    <source>
        <dbReference type="SAM" id="Phobius"/>
    </source>
</evidence>
<organism evidence="2 3">
    <name type="scientific">Brenthis ino</name>
    <name type="common">lesser marbled fritillary</name>
    <dbReference type="NCBI Taxonomy" id="405034"/>
    <lineage>
        <taxon>Eukaryota</taxon>
        <taxon>Metazoa</taxon>
        <taxon>Ecdysozoa</taxon>
        <taxon>Arthropoda</taxon>
        <taxon>Hexapoda</taxon>
        <taxon>Insecta</taxon>
        <taxon>Pterygota</taxon>
        <taxon>Neoptera</taxon>
        <taxon>Endopterygota</taxon>
        <taxon>Lepidoptera</taxon>
        <taxon>Glossata</taxon>
        <taxon>Ditrysia</taxon>
        <taxon>Papilionoidea</taxon>
        <taxon>Nymphalidae</taxon>
        <taxon>Heliconiinae</taxon>
        <taxon>Argynnini</taxon>
        <taxon>Brenthis</taxon>
    </lineage>
</organism>
<proteinExistence type="predicted"/>
<feature type="non-terminal residue" evidence="2">
    <location>
        <position position="100"/>
    </location>
</feature>
<gene>
    <name evidence="2" type="ORF">BINO364_LOCUS12986</name>
</gene>
<evidence type="ECO:0000313" key="2">
    <source>
        <dbReference type="EMBL" id="CAH0727679.1"/>
    </source>
</evidence>
<protein>
    <submittedName>
        <fullName evidence="2">Uncharacterized protein</fullName>
    </submittedName>
</protein>
<reference evidence="2" key="1">
    <citation type="submission" date="2021-12" db="EMBL/GenBank/DDBJ databases">
        <authorList>
            <person name="Martin H S."/>
        </authorList>
    </citation>
    <scope>NUCLEOTIDE SEQUENCE</scope>
</reference>
<dbReference type="EMBL" id="OV170226">
    <property type="protein sequence ID" value="CAH0727679.1"/>
    <property type="molecule type" value="Genomic_DNA"/>
</dbReference>
<name>A0A8J9YEC8_9NEOP</name>
<keyword evidence="1" id="KW-0812">Transmembrane</keyword>